<feature type="coiled-coil region" evidence="1">
    <location>
        <begin position="530"/>
        <end position="581"/>
    </location>
</feature>
<feature type="transmembrane region" description="Helical" evidence="3">
    <location>
        <begin position="12"/>
        <end position="38"/>
    </location>
</feature>
<dbReference type="Pfam" id="PF05569">
    <property type="entry name" value="Peptidase_M56"/>
    <property type="match status" value="1"/>
</dbReference>
<dbReference type="GO" id="GO:0008237">
    <property type="term" value="F:metallopeptidase activity"/>
    <property type="evidence" value="ECO:0007669"/>
    <property type="project" value="UniProtKB-KW"/>
</dbReference>
<keyword evidence="6" id="KW-1185">Reference proteome</keyword>
<feature type="region of interest" description="Disordered" evidence="2">
    <location>
        <begin position="671"/>
        <end position="692"/>
    </location>
</feature>
<comment type="caution">
    <text evidence="5">The sequence shown here is derived from an EMBL/GenBank/DDBJ whole genome shotgun (WGS) entry which is preliminary data.</text>
</comment>
<dbReference type="PANTHER" id="PTHR34978">
    <property type="entry name" value="POSSIBLE SENSOR-TRANSDUCER PROTEIN BLAR"/>
    <property type="match status" value="1"/>
</dbReference>
<dbReference type="PANTHER" id="PTHR34978:SF3">
    <property type="entry name" value="SLR0241 PROTEIN"/>
    <property type="match status" value="1"/>
</dbReference>
<proteinExistence type="predicted"/>
<keyword evidence="3" id="KW-0812">Transmembrane</keyword>
<keyword evidence="3" id="KW-0472">Membrane</keyword>
<keyword evidence="5" id="KW-0645">Protease</keyword>
<evidence type="ECO:0000259" key="4">
    <source>
        <dbReference type="Pfam" id="PF05569"/>
    </source>
</evidence>
<dbReference type="Proteomes" id="UP001142175">
    <property type="component" value="Unassembled WGS sequence"/>
</dbReference>
<feature type="transmembrane region" description="Helical" evidence="3">
    <location>
        <begin position="228"/>
        <end position="250"/>
    </location>
</feature>
<evidence type="ECO:0000256" key="1">
    <source>
        <dbReference type="SAM" id="Coils"/>
    </source>
</evidence>
<accession>A0A9X2P666</accession>
<evidence type="ECO:0000313" key="6">
    <source>
        <dbReference type="Proteomes" id="UP001142175"/>
    </source>
</evidence>
<keyword evidence="3" id="KW-1133">Transmembrane helix</keyword>
<reference evidence="5" key="1">
    <citation type="submission" date="2022-08" db="EMBL/GenBank/DDBJ databases">
        <authorList>
            <person name="Zhang D."/>
        </authorList>
    </citation>
    <scope>NUCLEOTIDE SEQUENCE</scope>
    <source>
        <strain evidence="5">XJ19-11</strain>
    </source>
</reference>
<evidence type="ECO:0000313" key="5">
    <source>
        <dbReference type="EMBL" id="MCR9015043.1"/>
    </source>
</evidence>
<keyword evidence="5" id="KW-0378">Hydrolase</keyword>
<gene>
    <name evidence="5" type="ORF">NU887_08345</name>
</gene>
<feature type="transmembrane region" description="Helical" evidence="3">
    <location>
        <begin position="123"/>
        <end position="142"/>
    </location>
</feature>
<sequence length="692" mass="79937">METLSTFIAEPYLLALGWMIVHALWQIAGVGLILWLSLRFFGKKSAAFKYRLSISALILITVLALATFIYAIPESGTMIPSHALANPEDAAQWQQTSSDHLIDAPSDWMIVSKRIENWLPTLVQVWFLGAMLFLVRLATSLADIRNLRQKRHETVESHWEEVLERQLQSLKISKPVQLLKSIHVDMPMTYGVWKPVILIPTALFFQLSPLQLEAIIAHELSHIKRHDYLVNLIQSVLEVLFFFHPIFWWINKTAKEQRENACDDLAISMGISPKDLAFGLANVLNYAKNPTPEIAMAAAKSDNPTLNRIKRIMGVKTSSSQPTTITSMTMMITLLLGATLMVGASDKPTTESFEDLMATEININTIEGNWTGQFAYPQKDTVPPKGPVIMEMDWEKMTPEQKEKFQKEMEKLKDLGVVFKDMKPVFEGLGDLGSYFKAFSIAPFDFESAPIPPIEFSMAPFPPLDFDMAGIPEFDMGDIPVMEIPLAPIFDFPDSALFMAAPMAMYFPGDSTKSFKFKYNYQYNLDTTNMSKAEIQKKKAEMEVKWAEADKKRAEALEKWQEQNKDRIAQWQQKAEAWEKEFEPKAKEFEAKMKEWEEANRPKIEEFEKKMAEWEKANAPKMEEYEQKMKAWEKENQPKMEEFQKKMEIWEKENKVKLEEFQKKMELWQKEHQEKMQELQKSIQESTKKEDN</sequence>
<feature type="transmembrane region" description="Helical" evidence="3">
    <location>
        <begin position="50"/>
        <end position="72"/>
    </location>
</feature>
<evidence type="ECO:0000256" key="2">
    <source>
        <dbReference type="SAM" id="MobiDB-lite"/>
    </source>
</evidence>
<dbReference type="AlphaFoldDB" id="A0A9X2P666"/>
<dbReference type="InterPro" id="IPR008756">
    <property type="entry name" value="Peptidase_M56"/>
</dbReference>
<protein>
    <submittedName>
        <fullName evidence="5">M48 family metalloprotease</fullName>
        <ecNumber evidence="5">3.4.24.-</ecNumber>
    </submittedName>
</protein>
<keyword evidence="5" id="KW-0482">Metalloprotease</keyword>
<dbReference type="EMBL" id="JANSUY010000004">
    <property type="protein sequence ID" value="MCR9015043.1"/>
    <property type="molecule type" value="Genomic_DNA"/>
</dbReference>
<dbReference type="EC" id="3.4.24.-" evidence="5"/>
<name>A0A9X2P666_9BACT</name>
<dbReference type="InterPro" id="IPR052173">
    <property type="entry name" value="Beta-lactam_resp_regulator"/>
</dbReference>
<evidence type="ECO:0000256" key="3">
    <source>
        <dbReference type="SAM" id="Phobius"/>
    </source>
</evidence>
<keyword evidence="1" id="KW-0175">Coiled coil</keyword>
<dbReference type="RefSeq" id="WP_258422903.1">
    <property type="nucleotide sequence ID" value="NZ_JANSUY010000004.1"/>
</dbReference>
<organism evidence="5 6">
    <name type="scientific">Aquiflexum gelatinilyticum</name>
    <dbReference type="NCBI Taxonomy" id="2961943"/>
    <lineage>
        <taxon>Bacteria</taxon>
        <taxon>Pseudomonadati</taxon>
        <taxon>Bacteroidota</taxon>
        <taxon>Cytophagia</taxon>
        <taxon>Cytophagales</taxon>
        <taxon>Cyclobacteriaceae</taxon>
        <taxon>Aquiflexum</taxon>
    </lineage>
</organism>
<dbReference type="Gene3D" id="3.30.2010.10">
    <property type="entry name" value="Metalloproteases ('zincins'), catalytic domain"/>
    <property type="match status" value="1"/>
</dbReference>
<dbReference type="CDD" id="cd07341">
    <property type="entry name" value="M56_BlaR1_MecR1_like"/>
    <property type="match status" value="1"/>
</dbReference>
<feature type="domain" description="Peptidase M56" evidence="4">
    <location>
        <begin position="31"/>
        <end position="268"/>
    </location>
</feature>